<protein>
    <recommendedName>
        <fullName evidence="1">Glycosyl transferase family 25 domain-containing protein</fullName>
    </recommendedName>
</protein>
<organism evidence="2">
    <name type="scientific">viral metagenome</name>
    <dbReference type="NCBI Taxonomy" id="1070528"/>
    <lineage>
        <taxon>unclassified sequences</taxon>
        <taxon>metagenomes</taxon>
        <taxon>organismal metagenomes</taxon>
    </lineage>
</organism>
<accession>A0A6C0K6W8</accession>
<dbReference type="InterPro" id="IPR002654">
    <property type="entry name" value="Glyco_trans_25"/>
</dbReference>
<dbReference type="CDD" id="cd06532">
    <property type="entry name" value="Glyco_transf_25"/>
    <property type="match status" value="1"/>
</dbReference>
<feature type="domain" description="Glycosyl transferase family 25" evidence="1">
    <location>
        <begin position="39"/>
        <end position="73"/>
    </location>
</feature>
<evidence type="ECO:0000313" key="2">
    <source>
        <dbReference type="EMBL" id="QHU13183.1"/>
    </source>
</evidence>
<name>A0A6C0K6W8_9ZZZZ</name>
<dbReference type="EMBL" id="MN740814">
    <property type="protein sequence ID" value="QHU13183.1"/>
    <property type="molecule type" value="Genomic_DNA"/>
</dbReference>
<proteinExistence type="predicted"/>
<evidence type="ECO:0000259" key="1">
    <source>
        <dbReference type="Pfam" id="PF01755"/>
    </source>
</evidence>
<sequence length="207" mass="23689">MIHALYINLDERPDRRESVESELKKIDCTFERIPAVKHTLGLIGCAESHIKCIQLAKERNLPRILVVEDDLEWVQNPHVVNHALNTLPPHDVAVLAPIISAGSKVRRVNTQFVTGSVCQTTLAYVCERHYYDTLLKNLCEGHSKLVREYHLHGTYALDQYWKRLQILDNWIFAHPTLAIQKPGVSTIEGKHVDYTAPYNNVLNITYS</sequence>
<reference evidence="2" key="1">
    <citation type="journal article" date="2020" name="Nature">
        <title>Giant virus diversity and host interactions through global metagenomics.</title>
        <authorList>
            <person name="Schulz F."/>
            <person name="Roux S."/>
            <person name="Paez-Espino D."/>
            <person name="Jungbluth S."/>
            <person name="Walsh D.A."/>
            <person name="Denef V.J."/>
            <person name="McMahon K.D."/>
            <person name="Konstantinidis K.T."/>
            <person name="Eloe-Fadrosh E.A."/>
            <person name="Kyrpides N.C."/>
            <person name="Woyke T."/>
        </authorList>
    </citation>
    <scope>NUCLEOTIDE SEQUENCE</scope>
    <source>
        <strain evidence="2">GVMAG-S-1101178-127</strain>
    </source>
</reference>
<dbReference type="AlphaFoldDB" id="A0A6C0K6W8"/>
<dbReference type="Pfam" id="PF01755">
    <property type="entry name" value="Glyco_transf_25"/>
    <property type="match status" value="1"/>
</dbReference>